<organism evidence="4 5">
    <name type="scientific">Tetranychus urticae</name>
    <name type="common">Two-spotted spider mite</name>
    <dbReference type="NCBI Taxonomy" id="32264"/>
    <lineage>
        <taxon>Eukaryota</taxon>
        <taxon>Metazoa</taxon>
        <taxon>Ecdysozoa</taxon>
        <taxon>Arthropoda</taxon>
        <taxon>Chelicerata</taxon>
        <taxon>Arachnida</taxon>
        <taxon>Acari</taxon>
        <taxon>Acariformes</taxon>
        <taxon>Trombidiformes</taxon>
        <taxon>Prostigmata</taxon>
        <taxon>Eleutherengona</taxon>
        <taxon>Raphignathae</taxon>
        <taxon>Tetranychoidea</taxon>
        <taxon>Tetranychidae</taxon>
        <taxon>Tetranychus</taxon>
    </lineage>
</organism>
<dbReference type="Gene3D" id="2.40.10.10">
    <property type="entry name" value="Trypsin-like serine proteases"/>
    <property type="match status" value="1"/>
</dbReference>
<protein>
    <recommendedName>
        <fullName evidence="3">Peptidase S1 domain-containing protein</fullName>
    </recommendedName>
</protein>
<dbReference type="SUPFAM" id="SSF50494">
    <property type="entry name" value="Trypsin-like serine proteases"/>
    <property type="match status" value="1"/>
</dbReference>
<keyword evidence="1" id="KW-1015">Disulfide bond</keyword>
<reference evidence="4" key="2">
    <citation type="submission" date="2015-06" db="UniProtKB">
        <authorList>
            <consortium name="EnsemblMetazoa"/>
        </authorList>
    </citation>
    <scope>IDENTIFICATION</scope>
</reference>
<dbReference type="InterPro" id="IPR051487">
    <property type="entry name" value="Ser/Thr_Proteases_Immune/Dev"/>
</dbReference>
<accession>T1KI86</accession>
<dbReference type="PANTHER" id="PTHR24256">
    <property type="entry name" value="TRYPTASE-RELATED"/>
    <property type="match status" value="1"/>
</dbReference>
<dbReference type="SMART" id="SM00020">
    <property type="entry name" value="Tryp_SPc"/>
    <property type="match status" value="1"/>
</dbReference>
<dbReference type="STRING" id="32264.T1KI86"/>
<comment type="similarity">
    <text evidence="2">Belongs to the peptidase S1 family. CLIP subfamily.</text>
</comment>
<dbReference type="FunFam" id="2.40.10.10:FF:000002">
    <property type="entry name" value="Transmembrane protease serine"/>
    <property type="match status" value="1"/>
</dbReference>
<dbReference type="eggNOG" id="KOG3627">
    <property type="taxonomic scope" value="Eukaryota"/>
</dbReference>
<dbReference type="EMBL" id="CAEY01000111">
    <property type="status" value="NOT_ANNOTATED_CDS"/>
    <property type="molecule type" value="Genomic_DNA"/>
</dbReference>
<feature type="domain" description="Peptidase S1" evidence="3">
    <location>
        <begin position="125"/>
        <end position="361"/>
    </location>
</feature>
<dbReference type="PRINTS" id="PR00722">
    <property type="entry name" value="CHYMOTRYPSIN"/>
</dbReference>
<dbReference type="InterPro" id="IPR043504">
    <property type="entry name" value="Peptidase_S1_PA_chymotrypsin"/>
</dbReference>
<keyword evidence="5" id="KW-1185">Reference proteome</keyword>
<evidence type="ECO:0000256" key="1">
    <source>
        <dbReference type="ARBA" id="ARBA00023157"/>
    </source>
</evidence>
<dbReference type="FunFam" id="2.40.10.10:FF:000068">
    <property type="entry name" value="transmembrane protease serine 2"/>
    <property type="match status" value="1"/>
</dbReference>
<dbReference type="GO" id="GO:0006508">
    <property type="term" value="P:proteolysis"/>
    <property type="evidence" value="ECO:0007669"/>
    <property type="project" value="InterPro"/>
</dbReference>
<evidence type="ECO:0000259" key="3">
    <source>
        <dbReference type="PROSITE" id="PS50240"/>
    </source>
</evidence>
<evidence type="ECO:0000256" key="2">
    <source>
        <dbReference type="ARBA" id="ARBA00024195"/>
    </source>
</evidence>
<dbReference type="InterPro" id="IPR001314">
    <property type="entry name" value="Peptidase_S1A"/>
</dbReference>
<evidence type="ECO:0000313" key="4">
    <source>
        <dbReference type="EnsemblMetazoa" id="tetur12g00460.1"/>
    </source>
</evidence>
<dbReference type="InterPro" id="IPR009003">
    <property type="entry name" value="Peptidase_S1_PA"/>
</dbReference>
<evidence type="ECO:0000313" key="5">
    <source>
        <dbReference type="Proteomes" id="UP000015104"/>
    </source>
</evidence>
<dbReference type="InterPro" id="IPR001254">
    <property type="entry name" value="Trypsin_dom"/>
</dbReference>
<dbReference type="PROSITE" id="PS00135">
    <property type="entry name" value="TRYPSIN_SER"/>
    <property type="match status" value="1"/>
</dbReference>
<proteinExistence type="inferred from homology"/>
<name>T1KI86_TETUR</name>
<dbReference type="InterPro" id="IPR033116">
    <property type="entry name" value="TRYPSIN_SER"/>
</dbReference>
<dbReference type="Pfam" id="PF00089">
    <property type="entry name" value="Trypsin"/>
    <property type="match status" value="1"/>
</dbReference>
<dbReference type="Proteomes" id="UP000015104">
    <property type="component" value="Unassembled WGS sequence"/>
</dbReference>
<dbReference type="EnsemblMetazoa" id="tetur12g00460.1">
    <property type="protein sequence ID" value="tetur12g00460.1"/>
    <property type="gene ID" value="tetur12g00460"/>
</dbReference>
<dbReference type="CDD" id="cd00190">
    <property type="entry name" value="Tryp_SPc"/>
    <property type="match status" value="1"/>
</dbReference>
<reference evidence="5" key="1">
    <citation type="submission" date="2011-08" db="EMBL/GenBank/DDBJ databases">
        <authorList>
            <person name="Rombauts S."/>
        </authorList>
    </citation>
    <scope>NUCLEOTIDE SEQUENCE</scope>
    <source>
        <strain evidence="5">London</strain>
    </source>
</reference>
<dbReference type="PROSITE" id="PS50240">
    <property type="entry name" value="TRYPSIN_DOM"/>
    <property type="match status" value="1"/>
</dbReference>
<sequence length="362" mass="40699">MFTITLNIFDTILVSGQFRGQLTDISAPDCIQSNGRRGKCYRQEECGQFYRNKVSFDVCELSTQYLTVCCDELPSSRYNVFRADNSWLGDGPFATDFECGIRIANRDILDVINAPGDPNDQGQLLIQALTYLAARDGTHPWMAALWYKNRPICGATIINRRSALTSAHCFTFSREPVDYTLTVGSIYLNQGRRLQINRLIIHPDYRQPLVYNDIALVILDSPLRFDWRVNPVCLSNGFIGDSMLKTQKATVIGFGNRSNPSRILQEITVPLISANECGPIYARFRKHFPFGLTDEFICAGYPQGGKDACSGDSGGPMTIKHYSKTMQIGIVTYGYKCAMSGFPGIYTSVGYHYRWIKENSVR</sequence>
<dbReference type="HOGENOM" id="CLU_006842_0_3_1"/>
<dbReference type="GO" id="GO:0004252">
    <property type="term" value="F:serine-type endopeptidase activity"/>
    <property type="evidence" value="ECO:0007669"/>
    <property type="project" value="InterPro"/>
</dbReference>
<dbReference type="AlphaFoldDB" id="T1KI86"/>